<dbReference type="GO" id="GO:0000034">
    <property type="term" value="F:adenine deaminase activity"/>
    <property type="evidence" value="ECO:0007669"/>
    <property type="project" value="UniProtKB-UniRule"/>
</dbReference>
<dbReference type="InterPro" id="IPR006679">
    <property type="entry name" value="Adenine_deam"/>
</dbReference>
<dbReference type="NCBIfam" id="TIGR01178">
    <property type="entry name" value="ade"/>
    <property type="match status" value="1"/>
</dbReference>
<dbReference type="Pfam" id="PF13382">
    <property type="entry name" value="Adenine_deam_C"/>
    <property type="match status" value="1"/>
</dbReference>
<organism evidence="11 12">
    <name type="scientific">Caloramator australicus RC3</name>
    <dbReference type="NCBI Taxonomy" id="857293"/>
    <lineage>
        <taxon>Bacteria</taxon>
        <taxon>Bacillati</taxon>
        <taxon>Bacillota</taxon>
        <taxon>Clostridia</taxon>
        <taxon>Eubacteriales</taxon>
        <taxon>Clostridiaceae</taxon>
        <taxon>Caloramator</taxon>
    </lineage>
</organism>
<dbReference type="SUPFAM" id="SSF51556">
    <property type="entry name" value="Metallo-dependent hydrolases"/>
    <property type="match status" value="1"/>
</dbReference>
<dbReference type="STRING" id="857293.CAAU_1171"/>
<dbReference type="Proteomes" id="UP000007652">
    <property type="component" value="Unassembled WGS sequence"/>
</dbReference>
<evidence type="ECO:0000256" key="4">
    <source>
        <dbReference type="ARBA" id="ARBA00022801"/>
    </source>
</evidence>
<evidence type="ECO:0000256" key="6">
    <source>
        <dbReference type="ARBA" id="ARBA00047720"/>
    </source>
</evidence>
<evidence type="ECO:0000259" key="10">
    <source>
        <dbReference type="Pfam" id="PF13382"/>
    </source>
</evidence>
<dbReference type="CDD" id="cd01295">
    <property type="entry name" value="AdeC"/>
    <property type="match status" value="1"/>
</dbReference>
<dbReference type="FunFam" id="3.20.20.140:FF:000016">
    <property type="entry name" value="Adenine deaminase"/>
    <property type="match status" value="1"/>
</dbReference>
<reference evidence="11 12" key="1">
    <citation type="journal article" date="2011" name="J. Bacteriol.">
        <title>Draft genome sequence of Caloramator australicus strain RC3T, a thermoanaerobe from the Great Artesian Basin of Australia.</title>
        <authorList>
            <person name="Ogg C.D."/>
            <person name="Patel B.K.C."/>
        </authorList>
    </citation>
    <scope>NUCLEOTIDE SEQUENCE [LARGE SCALE GENOMIC DNA]</scope>
    <source>
        <strain evidence="11 12">RC3</strain>
    </source>
</reference>
<evidence type="ECO:0000256" key="7">
    <source>
        <dbReference type="ARBA" id="ARBA00069718"/>
    </source>
</evidence>
<evidence type="ECO:0000256" key="8">
    <source>
        <dbReference type="HAMAP-Rule" id="MF_01518"/>
    </source>
</evidence>
<gene>
    <name evidence="8" type="primary">ade</name>
    <name evidence="11" type="ORF">CAAU_1171</name>
</gene>
<dbReference type="InterPro" id="IPR032466">
    <property type="entry name" value="Metal_Hydrolase"/>
</dbReference>
<dbReference type="Gene3D" id="2.30.40.10">
    <property type="entry name" value="Urease, subunit C, domain 1"/>
    <property type="match status" value="1"/>
</dbReference>
<protein>
    <recommendedName>
        <fullName evidence="7 8">Adenine deaminase</fullName>
        <shortName evidence="8">Adenase</shortName>
        <shortName evidence="8">Adenine aminase</shortName>
        <ecNumber evidence="3 8">3.5.4.2</ecNumber>
    </recommendedName>
</protein>
<dbReference type="PANTHER" id="PTHR11113:SF2">
    <property type="entry name" value="ADENINE DEAMINASE"/>
    <property type="match status" value="1"/>
</dbReference>
<evidence type="ECO:0000256" key="1">
    <source>
        <dbReference type="ARBA" id="ARBA00001936"/>
    </source>
</evidence>
<evidence type="ECO:0000313" key="12">
    <source>
        <dbReference type="Proteomes" id="UP000007652"/>
    </source>
</evidence>
<comment type="caution">
    <text evidence="11">The sequence shown here is derived from an EMBL/GenBank/DDBJ whole genome shotgun (WGS) entry which is preliminary data.</text>
</comment>
<dbReference type="InterPro" id="IPR006680">
    <property type="entry name" value="Amidohydro-rel"/>
</dbReference>
<comment type="similarity">
    <text evidence="2 8">Belongs to the metallo-dependent hydrolases superfamily. Adenine deaminase family.</text>
</comment>
<evidence type="ECO:0000313" key="11">
    <source>
        <dbReference type="EMBL" id="CCJ33255.1"/>
    </source>
</evidence>
<keyword evidence="4 8" id="KW-0378">Hydrolase</keyword>
<dbReference type="GO" id="GO:0006146">
    <property type="term" value="P:adenine catabolic process"/>
    <property type="evidence" value="ECO:0007669"/>
    <property type="project" value="InterPro"/>
</dbReference>
<keyword evidence="12" id="KW-1185">Reference proteome</keyword>
<comment type="cofactor">
    <cofactor evidence="1 8">
        <name>Mn(2+)</name>
        <dbReference type="ChEBI" id="CHEBI:29035"/>
    </cofactor>
</comment>
<dbReference type="HAMAP" id="MF_01518">
    <property type="entry name" value="Adenine_deamin"/>
    <property type="match status" value="1"/>
</dbReference>
<sequence>MLDLKRRIEIAKGKERAELVLKNLKIVNVFSHEIIEGDIAIEDGKIVGIGNYDGRKEIDGKGLYASPGLIDGHVHIESSLVTPGEFAKAVVPKGTTCIIADPHEIANVCGISGIEYMLMASENLSLDVFLMFPSCVPATQFETSGAVLSDEDIKSLIDNERILGLGELMDYPSVIGCNEKVLKKINAARGKIIDGHGPSIEDKELAAYVAAGVKTEHECSTTKELLDRLRLGMYILIREGSAARNLSELIKAVNPYNLRRCLFCTDDRHPEDIIKDGHINNNLKVAVKNGLDPISAITMATLNAAECYGLKGKGAISIGYDADIVLFKDLESFEPIMVFKNGKLVAKDGRPLFDVKKVVDSSVLNRIKIKDINEDMFRLKLKEDVANIIKLLPFSLVTKKVKKKVILRDNEFRCEDNEGLLKLAVIERHKGTGNVGLGIVEGFGLKGGAIATTIAHDSHNLIIIGDNDRDMVTAALEIQRVKGGVTVVSKGEVLSTLPLPIAGLMSDNDIETVNQKLSKIIKIAYERLNVSQDFDPVMTLAFLALPVIPELKLTDLGLFNVINFTFEV</sequence>
<dbReference type="Pfam" id="PF01979">
    <property type="entry name" value="Amidohydro_1"/>
    <property type="match status" value="1"/>
</dbReference>
<dbReference type="eggNOG" id="COG1001">
    <property type="taxonomic scope" value="Bacteria"/>
</dbReference>
<dbReference type="OrthoDB" id="9775607at2"/>
<evidence type="ECO:0000256" key="3">
    <source>
        <dbReference type="ARBA" id="ARBA00012782"/>
    </source>
</evidence>
<evidence type="ECO:0000256" key="5">
    <source>
        <dbReference type="ARBA" id="ARBA00023211"/>
    </source>
</evidence>
<dbReference type="EMBL" id="CAKP01000065">
    <property type="protein sequence ID" value="CCJ33255.1"/>
    <property type="molecule type" value="Genomic_DNA"/>
</dbReference>
<proteinExistence type="inferred from homology"/>
<dbReference type="InterPro" id="IPR011059">
    <property type="entry name" value="Metal-dep_hydrolase_composite"/>
</dbReference>
<dbReference type="InterPro" id="IPR026912">
    <property type="entry name" value="Adenine_deam_C"/>
</dbReference>
<name>I7LGF9_9CLOT</name>
<dbReference type="PANTHER" id="PTHR11113">
    <property type="entry name" value="N-ACETYLGLUCOSAMINE-6-PHOSPHATE DEACETYLASE"/>
    <property type="match status" value="1"/>
</dbReference>
<feature type="domain" description="Adenine deaminase C-terminal" evidence="10">
    <location>
        <begin position="396"/>
        <end position="564"/>
    </location>
</feature>
<evidence type="ECO:0000259" key="9">
    <source>
        <dbReference type="Pfam" id="PF01979"/>
    </source>
</evidence>
<evidence type="ECO:0000256" key="2">
    <source>
        <dbReference type="ARBA" id="ARBA00006773"/>
    </source>
</evidence>
<dbReference type="EC" id="3.5.4.2" evidence="3 8"/>
<dbReference type="Gene3D" id="3.20.20.140">
    <property type="entry name" value="Metal-dependent hydrolases"/>
    <property type="match status" value="1"/>
</dbReference>
<dbReference type="RefSeq" id="WP_008908526.1">
    <property type="nucleotide sequence ID" value="NZ_CAKP01000065.1"/>
</dbReference>
<dbReference type="SUPFAM" id="SSF51338">
    <property type="entry name" value="Composite domain of metallo-dependent hydrolases"/>
    <property type="match status" value="1"/>
</dbReference>
<accession>I7LGF9</accession>
<comment type="catalytic activity">
    <reaction evidence="6 8">
        <text>adenine + H2O + H(+) = hypoxanthine + NH4(+)</text>
        <dbReference type="Rhea" id="RHEA:23688"/>
        <dbReference type="ChEBI" id="CHEBI:15377"/>
        <dbReference type="ChEBI" id="CHEBI:15378"/>
        <dbReference type="ChEBI" id="CHEBI:16708"/>
        <dbReference type="ChEBI" id="CHEBI:17368"/>
        <dbReference type="ChEBI" id="CHEBI:28938"/>
        <dbReference type="EC" id="3.5.4.2"/>
    </reaction>
</comment>
<feature type="domain" description="Amidohydrolase-related" evidence="9">
    <location>
        <begin position="65"/>
        <end position="345"/>
    </location>
</feature>
<dbReference type="AlphaFoldDB" id="I7LGF9"/>
<keyword evidence="5 8" id="KW-0464">Manganese</keyword>